<protein>
    <submittedName>
        <fullName evidence="6">Transcriptional regulator, TetR family protein</fullName>
    </submittedName>
</protein>
<keyword evidence="1" id="KW-0805">Transcription regulation</keyword>
<evidence type="ECO:0000256" key="3">
    <source>
        <dbReference type="ARBA" id="ARBA00023163"/>
    </source>
</evidence>
<dbReference type="RefSeq" id="WP_006969009.1">
    <property type="nucleotide sequence ID" value="NZ_ABCS01000001.1"/>
</dbReference>
<name>A6FX10_9BACT</name>
<dbReference type="GO" id="GO:0003677">
    <property type="term" value="F:DNA binding"/>
    <property type="evidence" value="ECO:0007669"/>
    <property type="project" value="UniProtKB-UniRule"/>
</dbReference>
<keyword evidence="3" id="KW-0804">Transcription</keyword>
<dbReference type="EMBL" id="ABCS01000001">
    <property type="protein sequence ID" value="EDM81834.1"/>
    <property type="molecule type" value="Genomic_DNA"/>
</dbReference>
<gene>
    <name evidence="6" type="ORF">PPSIR1_05188</name>
</gene>
<sequence length="186" mass="20355">MERQQVIAQATANYWREGLHALSLNELCRRVGTSKPALYREFGGEDGLMLAALEHYRGLAVVPLLAIIASDEPFAVVLERAVAVMTSDHGTPPGCLFTKMRLSKGRLGPQTLGRLEGIEAERIAAFEAWYRRALERGEADASVAPELAAAYLDKQFTMALVSMALGESVEQIRAQGRLAMRALVAR</sequence>
<evidence type="ECO:0000313" key="7">
    <source>
        <dbReference type="Proteomes" id="UP000005801"/>
    </source>
</evidence>
<dbReference type="PROSITE" id="PS50977">
    <property type="entry name" value="HTH_TETR_2"/>
    <property type="match status" value="1"/>
</dbReference>
<evidence type="ECO:0000256" key="1">
    <source>
        <dbReference type="ARBA" id="ARBA00023015"/>
    </source>
</evidence>
<evidence type="ECO:0000256" key="4">
    <source>
        <dbReference type="PROSITE-ProRule" id="PRU00335"/>
    </source>
</evidence>
<dbReference type="OrthoDB" id="116240at2"/>
<organism evidence="6 7">
    <name type="scientific">Plesiocystis pacifica SIR-1</name>
    <dbReference type="NCBI Taxonomy" id="391625"/>
    <lineage>
        <taxon>Bacteria</taxon>
        <taxon>Pseudomonadati</taxon>
        <taxon>Myxococcota</taxon>
        <taxon>Polyangia</taxon>
        <taxon>Nannocystales</taxon>
        <taxon>Nannocystaceae</taxon>
        <taxon>Plesiocystis</taxon>
    </lineage>
</organism>
<dbReference type="STRING" id="391625.PPSIR1_05188"/>
<dbReference type="SUPFAM" id="SSF48498">
    <property type="entry name" value="Tetracyclin repressor-like, C-terminal domain"/>
    <property type="match status" value="1"/>
</dbReference>
<keyword evidence="2 4" id="KW-0238">DNA-binding</keyword>
<evidence type="ECO:0000259" key="5">
    <source>
        <dbReference type="PROSITE" id="PS50977"/>
    </source>
</evidence>
<dbReference type="SUPFAM" id="SSF46689">
    <property type="entry name" value="Homeodomain-like"/>
    <property type="match status" value="1"/>
</dbReference>
<dbReference type="InterPro" id="IPR009057">
    <property type="entry name" value="Homeodomain-like_sf"/>
</dbReference>
<dbReference type="Pfam" id="PF00440">
    <property type="entry name" value="TetR_N"/>
    <property type="match status" value="1"/>
</dbReference>
<accession>A6FX10</accession>
<dbReference type="InterPro" id="IPR036271">
    <property type="entry name" value="Tet_transcr_reg_TetR-rel_C_sf"/>
</dbReference>
<evidence type="ECO:0000313" key="6">
    <source>
        <dbReference type="EMBL" id="EDM81834.1"/>
    </source>
</evidence>
<dbReference type="InterPro" id="IPR001647">
    <property type="entry name" value="HTH_TetR"/>
</dbReference>
<reference evidence="6 7" key="1">
    <citation type="submission" date="2007-06" db="EMBL/GenBank/DDBJ databases">
        <authorList>
            <person name="Shimkets L."/>
            <person name="Ferriera S."/>
            <person name="Johnson J."/>
            <person name="Kravitz S."/>
            <person name="Beeson K."/>
            <person name="Sutton G."/>
            <person name="Rogers Y.-H."/>
            <person name="Friedman R."/>
            <person name="Frazier M."/>
            <person name="Venter J.C."/>
        </authorList>
    </citation>
    <scope>NUCLEOTIDE SEQUENCE [LARGE SCALE GENOMIC DNA]</scope>
    <source>
        <strain evidence="6 7">SIR-1</strain>
    </source>
</reference>
<comment type="caution">
    <text evidence="6">The sequence shown here is derived from an EMBL/GenBank/DDBJ whole genome shotgun (WGS) entry which is preliminary data.</text>
</comment>
<dbReference type="eggNOG" id="COG1309">
    <property type="taxonomic scope" value="Bacteria"/>
</dbReference>
<feature type="DNA-binding region" description="H-T-H motif" evidence="4">
    <location>
        <begin position="23"/>
        <end position="42"/>
    </location>
</feature>
<keyword evidence="7" id="KW-1185">Reference proteome</keyword>
<dbReference type="AlphaFoldDB" id="A6FX10"/>
<dbReference type="Gene3D" id="1.10.357.10">
    <property type="entry name" value="Tetracycline Repressor, domain 2"/>
    <property type="match status" value="1"/>
</dbReference>
<dbReference type="PANTHER" id="PTHR47506">
    <property type="entry name" value="TRANSCRIPTIONAL REGULATORY PROTEIN"/>
    <property type="match status" value="1"/>
</dbReference>
<evidence type="ECO:0000256" key="2">
    <source>
        <dbReference type="ARBA" id="ARBA00023125"/>
    </source>
</evidence>
<dbReference type="PANTHER" id="PTHR47506:SF1">
    <property type="entry name" value="HTH-TYPE TRANSCRIPTIONAL REGULATOR YJDC"/>
    <property type="match status" value="1"/>
</dbReference>
<dbReference type="Proteomes" id="UP000005801">
    <property type="component" value="Unassembled WGS sequence"/>
</dbReference>
<proteinExistence type="predicted"/>
<feature type="domain" description="HTH tetR-type" evidence="5">
    <location>
        <begin position="1"/>
        <end position="60"/>
    </location>
</feature>
<dbReference type="Gene3D" id="1.10.10.60">
    <property type="entry name" value="Homeodomain-like"/>
    <property type="match status" value="1"/>
</dbReference>